<evidence type="ECO:0000256" key="1">
    <source>
        <dbReference type="SAM" id="MobiDB-lite"/>
    </source>
</evidence>
<feature type="region of interest" description="Disordered" evidence="1">
    <location>
        <begin position="1"/>
        <end position="24"/>
    </location>
</feature>
<proteinExistence type="predicted"/>
<feature type="compositionally biased region" description="Polar residues" evidence="1">
    <location>
        <begin position="61"/>
        <end position="71"/>
    </location>
</feature>
<comment type="caution">
    <text evidence="2">The sequence shown here is derived from an EMBL/GenBank/DDBJ whole genome shotgun (WGS) entry which is preliminary data.</text>
</comment>
<sequence length="125" mass="14326">MTHSKSYDPPNPNQFKTQPFYPPKAWYPANIKKIKYVTRATHPSRDYQSRTSRHSPRIQHSRIQTSPSDVNKTPSPNKQKKSSPKLIQIQKVTTPGLGHPSSSATCRRARERLQLPKTRVYHPAA</sequence>
<reference evidence="2 3" key="1">
    <citation type="submission" date="2015-04" db="EMBL/GenBank/DDBJ databases">
        <title>Lasius niger genome sequencing.</title>
        <authorList>
            <person name="Konorov E.A."/>
            <person name="Nikitin M.A."/>
            <person name="Kirill M.V."/>
            <person name="Chang P."/>
        </authorList>
    </citation>
    <scope>NUCLEOTIDE SEQUENCE [LARGE SCALE GENOMIC DNA]</scope>
    <source>
        <tissue evidence="2">Whole</tissue>
    </source>
</reference>
<evidence type="ECO:0000313" key="2">
    <source>
        <dbReference type="EMBL" id="KMQ81767.1"/>
    </source>
</evidence>
<dbReference type="Proteomes" id="UP000036403">
    <property type="component" value="Unassembled WGS sequence"/>
</dbReference>
<feature type="region of interest" description="Disordered" evidence="1">
    <location>
        <begin position="37"/>
        <end position="86"/>
    </location>
</feature>
<protein>
    <submittedName>
        <fullName evidence="2">Glycerol dehydrogenase related enzyme</fullName>
    </submittedName>
</protein>
<evidence type="ECO:0000313" key="3">
    <source>
        <dbReference type="Proteomes" id="UP000036403"/>
    </source>
</evidence>
<dbReference type="PaxDb" id="67767-A0A0J7JUC5"/>
<dbReference type="AlphaFoldDB" id="A0A0J7JUC5"/>
<feature type="compositionally biased region" description="Basic residues" evidence="1">
    <location>
        <begin position="51"/>
        <end position="60"/>
    </location>
</feature>
<accession>A0A0J7JUC5</accession>
<keyword evidence="3" id="KW-1185">Reference proteome</keyword>
<dbReference type="EMBL" id="LBMM01031859">
    <property type="protein sequence ID" value="KMQ81767.1"/>
    <property type="molecule type" value="Genomic_DNA"/>
</dbReference>
<name>A0A0J7JUC5_LASNI</name>
<organism evidence="2 3">
    <name type="scientific">Lasius niger</name>
    <name type="common">Black garden ant</name>
    <dbReference type="NCBI Taxonomy" id="67767"/>
    <lineage>
        <taxon>Eukaryota</taxon>
        <taxon>Metazoa</taxon>
        <taxon>Ecdysozoa</taxon>
        <taxon>Arthropoda</taxon>
        <taxon>Hexapoda</taxon>
        <taxon>Insecta</taxon>
        <taxon>Pterygota</taxon>
        <taxon>Neoptera</taxon>
        <taxon>Endopterygota</taxon>
        <taxon>Hymenoptera</taxon>
        <taxon>Apocrita</taxon>
        <taxon>Aculeata</taxon>
        <taxon>Formicoidea</taxon>
        <taxon>Formicidae</taxon>
        <taxon>Formicinae</taxon>
        <taxon>Lasius</taxon>
        <taxon>Lasius</taxon>
    </lineage>
</organism>
<gene>
    <name evidence="2" type="ORF">RF55_25265</name>
</gene>